<accession>A0A3M9Y946</accession>
<reference evidence="1 2" key="1">
    <citation type="submission" date="2018-10" db="EMBL/GenBank/DDBJ databases">
        <title>Genome sequence of Verticillium nonalfalfae VnAa140.</title>
        <authorList>
            <person name="Stajich J.E."/>
            <person name="Kasson M.T."/>
        </authorList>
    </citation>
    <scope>NUCLEOTIDE SEQUENCE [LARGE SCALE GENOMIC DNA]</scope>
    <source>
        <strain evidence="1 2">VnAa140</strain>
    </source>
</reference>
<evidence type="ECO:0000313" key="1">
    <source>
        <dbReference type="EMBL" id="RNJ55610.1"/>
    </source>
</evidence>
<dbReference type="RefSeq" id="XP_028493768.1">
    <property type="nucleotide sequence ID" value="XM_028642407.1"/>
</dbReference>
<dbReference type="GeneID" id="39612007"/>
<keyword evidence="2" id="KW-1185">Reference proteome</keyword>
<protein>
    <submittedName>
        <fullName evidence="1">Uncharacterized protein</fullName>
    </submittedName>
</protein>
<dbReference type="EMBL" id="RBVV01000073">
    <property type="protein sequence ID" value="RNJ55610.1"/>
    <property type="molecule type" value="Genomic_DNA"/>
</dbReference>
<evidence type="ECO:0000313" key="2">
    <source>
        <dbReference type="Proteomes" id="UP000267145"/>
    </source>
</evidence>
<dbReference type="Proteomes" id="UP000267145">
    <property type="component" value="Unassembled WGS sequence"/>
</dbReference>
<sequence>MDGVSAEARAGARVLGEIEETSLDEMAGPQRKRGFILAELRHAIDATNTTTIPTPILHNVNKSHSSYPIPGLDALVARQRQAAPASPLQLTGRYLHLIYALISTLIAAPHLKTVVVIDLENRFDATRLTVGSAPNDDADHDKHDIETGTDDPLRHVHVYRPARSSIEYLRDVIAAAEHRMLYGRHDSRTREWWGTIVIGAPLAATTGSSSAAGRPSSSSVQATASWRGWMRVDRDEVRGFPLGASVGEVLADRERRQAAVDEAPWTASCAWGSIVFPEKGAAAAKDELPSPR</sequence>
<gene>
    <name evidence="1" type="ORF">D7B24_008318</name>
</gene>
<comment type="caution">
    <text evidence="1">The sequence shown here is derived from an EMBL/GenBank/DDBJ whole genome shotgun (WGS) entry which is preliminary data.</text>
</comment>
<dbReference type="STRING" id="1051616.A0A3M9Y946"/>
<dbReference type="AlphaFoldDB" id="A0A3M9Y946"/>
<name>A0A3M9Y946_9PEZI</name>
<proteinExistence type="predicted"/>
<organism evidence="1 2">
    <name type="scientific">Verticillium nonalfalfae</name>
    <dbReference type="NCBI Taxonomy" id="1051616"/>
    <lineage>
        <taxon>Eukaryota</taxon>
        <taxon>Fungi</taxon>
        <taxon>Dikarya</taxon>
        <taxon>Ascomycota</taxon>
        <taxon>Pezizomycotina</taxon>
        <taxon>Sordariomycetes</taxon>
        <taxon>Hypocreomycetidae</taxon>
        <taxon>Glomerellales</taxon>
        <taxon>Plectosphaerellaceae</taxon>
        <taxon>Verticillium</taxon>
    </lineage>
</organism>